<dbReference type="GO" id="GO:0003723">
    <property type="term" value="F:RNA binding"/>
    <property type="evidence" value="ECO:0007669"/>
    <property type="project" value="UniProtKB-UniRule"/>
</dbReference>
<dbReference type="GeneID" id="10378738"/>
<feature type="domain" description="RRM" evidence="4">
    <location>
        <begin position="343"/>
        <end position="420"/>
    </location>
</feature>
<dbReference type="PANTHER" id="PTHR48024">
    <property type="entry name" value="GEO13361P1-RELATED"/>
    <property type="match status" value="1"/>
</dbReference>
<dbReference type="RefSeq" id="XP_003237360.1">
    <property type="nucleotide sequence ID" value="XM_003237312.2"/>
</dbReference>
<dbReference type="Proteomes" id="UP000008864">
    <property type="component" value="Unassembled WGS sequence"/>
</dbReference>
<organism evidence="5 6">
    <name type="scientific">Trichophyton rubrum (strain ATCC MYA-4607 / CBS 118892)</name>
    <name type="common">Athlete's foot fungus</name>
    <dbReference type="NCBI Taxonomy" id="559305"/>
    <lineage>
        <taxon>Eukaryota</taxon>
        <taxon>Fungi</taxon>
        <taxon>Dikarya</taxon>
        <taxon>Ascomycota</taxon>
        <taxon>Pezizomycotina</taxon>
        <taxon>Eurotiomycetes</taxon>
        <taxon>Eurotiomycetidae</taxon>
        <taxon>Onygenales</taxon>
        <taxon>Arthrodermataceae</taxon>
        <taxon>Trichophyton</taxon>
    </lineage>
</organism>
<feature type="compositionally biased region" description="Acidic residues" evidence="3">
    <location>
        <begin position="160"/>
        <end position="174"/>
    </location>
</feature>
<dbReference type="InterPro" id="IPR050886">
    <property type="entry name" value="RNA-binding_reg"/>
</dbReference>
<dbReference type="SMART" id="SM00360">
    <property type="entry name" value="RRM"/>
    <property type="match status" value="2"/>
</dbReference>
<dbReference type="STRING" id="559305.F2SJ98"/>
<keyword evidence="6" id="KW-1185">Reference proteome</keyword>
<feature type="compositionally biased region" description="Acidic residues" evidence="3">
    <location>
        <begin position="183"/>
        <end position="205"/>
    </location>
</feature>
<feature type="region of interest" description="Disordered" evidence="3">
    <location>
        <begin position="316"/>
        <end position="340"/>
    </location>
</feature>
<evidence type="ECO:0000313" key="6">
    <source>
        <dbReference type="Proteomes" id="UP000008864"/>
    </source>
</evidence>
<sequence>MKAPKVKSAAKEDKVLTKVKEGGVKKSTMKSKVPAEVVAKKVEKLKKKAPTPSESSESESSESSDSSEESEEEEEKAAPVKNGAAAADSSSESSDSDESESEDEKPVKNGAKVANDEKADSESESESESDEEDSEDSDDEEEVKKAPKETKAAVKKDEVSESEDSDDSEESESDEPAKAKKDDDEEDEEEEDSDDSDSSEEEEEKEAEKPQKKRKAEEEAEPVAKKAKVDVPEGASANLFVGNLSWNVDEEWLRSEFEEFGELAGTRIVTDRESGRSRGFGYVEFVNVEDAVKAHAAKKDVELDGRKMNLDYANARANGNANPRERADNRAKSFGDQTSPESDTLFIGNISFSADENMVQELFSKYGMIQGIRLPTDPESGRPKGFGYVQFSSVDEARAALRPSRVLTLWRSVRLDFSTPSS</sequence>
<dbReference type="Gene3D" id="3.30.70.330">
    <property type="match status" value="2"/>
</dbReference>
<feature type="compositionally biased region" description="Acidic residues" evidence="3">
    <location>
        <begin position="94"/>
        <end position="103"/>
    </location>
</feature>
<proteinExistence type="predicted"/>
<feature type="compositionally biased region" description="Acidic residues" evidence="3">
    <location>
        <begin position="122"/>
        <end position="141"/>
    </location>
</feature>
<dbReference type="Pfam" id="PF00076">
    <property type="entry name" value="RRM_1"/>
    <property type="match status" value="2"/>
</dbReference>
<dbReference type="OMA" id="EIRIVMN"/>
<accession>F2SJ98</accession>
<evidence type="ECO:0000256" key="3">
    <source>
        <dbReference type="SAM" id="MobiDB-lite"/>
    </source>
</evidence>
<evidence type="ECO:0000256" key="1">
    <source>
        <dbReference type="ARBA" id="ARBA00022884"/>
    </source>
</evidence>
<dbReference type="InterPro" id="IPR035979">
    <property type="entry name" value="RBD_domain_sf"/>
</dbReference>
<dbReference type="AlphaFoldDB" id="F2SJ98"/>
<dbReference type="SUPFAM" id="SSF54928">
    <property type="entry name" value="RNA-binding domain, RBD"/>
    <property type="match status" value="2"/>
</dbReference>
<dbReference type="InParanoid" id="F2SJ98"/>
<gene>
    <name evidence="5" type="ORF">TERG_02081</name>
</gene>
<feature type="compositionally biased region" description="Low complexity" evidence="3">
    <location>
        <begin position="79"/>
        <end position="93"/>
    </location>
</feature>
<evidence type="ECO:0000256" key="2">
    <source>
        <dbReference type="PROSITE-ProRule" id="PRU00176"/>
    </source>
</evidence>
<feature type="region of interest" description="Disordered" evidence="3">
    <location>
        <begin position="20"/>
        <end position="238"/>
    </location>
</feature>
<dbReference type="OrthoDB" id="439808at2759"/>
<evidence type="ECO:0000259" key="4">
    <source>
        <dbReference type="PROSITE" id="PS50102"/>
    </source>
</evidence>
<dbReference type="InterPro" id="IPR012677">
    <property type="entry name" value="Nucleotide-bd_a/b_plait_sf"/>
</dbReference>
<keyword evidence="1 2" id="KW-0694">RNA-binding</keyword>
<dbReference type="eggNOG" id="KOG4210">
    <property type="taxonomic scope" value="Eukaryota"/>
</dbReference>
<evidence type="ECO:0000313" key="5">
    <source>
        <dbReference type="EMBL" id="EGD85811.1"/>
    </source>
</evidence>
<name>F2SJ98_TRIRC</name>
<dbReference type="HOGENOM" id="CLU_026791_2_0_1"/>
<dbReference type="InterPro" id="IPR000504">
    <property type="entry name" value="RRM_dom"/>
</dbReference>
<feature type="non-terminal residue" evidence="5">
    <location>
        <position position="422"/>
    </location>
</feature>
<feature type="domain" description="RRM" evidence="4">
    <location>
        <begin position="237"/>
        <end position="315"/>
    </location>
</feature>
<feature type="compositionally biased region" description="Basic and acidic residues" evidence="3">
    <location>
        <begin position="323"/>
        <end position="333"/>
    </location>
</feature>
<dbReference type="PROSITE" id="PS50102">
    <property type="entry name" value="RRM"/>
    <property type="match status" value="2"/>
</dbReference>
<feature type="compositionally biased region" description="Acidic residues" evidence="3">
    <location>
        <begin position="56"/>
        <end position="75"/>
    </location>
</feature>
<protein>
    <submittedName>
        <fullName evidence="5">RNA binding protein</fullName>
    </submittedName>
</protein>
<dbReference type="VEuPathDB" id="FungiDB:TERG_02081"/>
<dbReference type="PANTHER" id="PTHR48024:SF11">
    <property type="entry name" value="NUCLEAR LOCALIZATION SEQUENCE-BINDING PROTEIN"/>
    <property type="match status" value="1"/>
</dbReference>
<dbReference type="EMBL" id="GG700649">
    <property type="protein sequence ID" value="EGD85811.1"/>
    <property type="molecule type" value="Genomic_DNA"/>
</dbReference>
<feature type="compositionally biased region" description="Basic and acidic residues" evidence="3">
    <location>
        <begin position="222"/>
        <end position="231"/>
    </location>
</feature>
<feature type="compositionally biased region" description="Basic and acidic residues" evidence="3">
    <location>
        <begin position="142"/>
        <end position="159"/>
    </location>
</feature>
<reference evidence="6" key="1">
    <citation type="journal article" date="2012" name="MBio">
        <title>Comparative genome analysis of Trichophyton rubrum and related dermatophytes reveals candidate genes involved in infection.</title>
        <authorList>
            <person name="Martinez D.A."/>
            <person name="Oliver B.G."/>
            <person name="Graeser Y."/>
            <person name="Goldberg J.M."/>
            <person name="Li W."/>
            <person name="Martinez-Rossi N.M."/>
            <person name="Monod M."/>
            <person name="Shelest E."/>
            <person name="Barton R.C."/>
            <person name="Birch E."/>
            <person name="Brakhage A.A."/>
            <person name="Chen Z."/>
            <person name="Gurr S.J."/>
            <person name="Heiman D."/>
            <person name="Heitman J."/>
            <person name="Kosti I."/>
            <person name="Rossi A."/>
            <person name="Saif S."/>
            <person name="Samalova M."/>
            <person name="Saunders C.W."/>
            <person name="Shea T."/>
            <person name="Summerbell R.C."/>
            <person name="Xu J."/>
            <person name="Young S."/>
            <person name="Zeng Q."/>
            <person name="Birren B.W."/>
            <person name="Cuomo C.A."/>
            <person name="White T.C."/>
        </authorList>
    </citation>
    <scope>NUCLEOTIDE SEQUENCE [LARGE SCALE GENOMIC DNA]</scope>
    <source>
        <strain evidence="6">ATCC MYA-4607 / CBS 118892</strain>
    </source>
</reference>